<reference evidence="5" key="1">
    <citation type="submission" date="2018-05" db="EMBL/GenBank/DDBJ databases">
        <authorList>
            <person name="Lanie J.A."/>
            <person name="Ng W.-L."/>
            <person name="Kazmierczak K.M."/>
            <person name="Andrzejewski T.M."/>
            <person name="Davidsen T.M."/>
            <person name="Wayne K.J."/>
            <person name="Tettelin H."/>
            <person name="Glass J.I."/>
            <person name="Rusch D."/>
            <person name="Podicherti R."/>
            <person name="Tsui H.-C.T."/>
            <person name="Winkler M.E."/>
        </authorList>
    </citation>
    <scope>NUCLEOTIDE SEQUENCE</scope>
</reference>
<dbReference type="CDD" id="cd00367">
    <property type="entry name" value="PTS-HPr_like"/>
    <property type="match status" value="1"/>
</dbReference>
<dbReference type="InterPro" id="IPR050399">
    <property type="entry name" value="HPr"/>
</dbReference>
<proteinExistence type="predicted"/>
<protein>
    <recommendedName>
        <fullName evidence="4">HPr domain-containing protein</fullName>
    </recommendedName>
</protein>
<dbReference type="NCBIfam" id="TIGR01003">
    <property type="entry name" value="PTS_HPr_family"/>
    <property type="match status" value="1"/>
</dbReference>
<dbReference type="GO" id="GO:0005737">
    <property type="term" value="C:cytoplasm"/>
    <property type="evidence" value="ECO:0007669"/>
    <property type="project" value="UniProtKB-SubCell"/>
</dbReference>
<dbReference type="PROSITE" id="PS00369">
    <property type="entry name" value="PTS_HPR_HIS"/>
    <property type="match status" value="1"/>
</dbReference>
<evidence type="ECO:0000259" key="4">
    <source>
        <dbReference type="PROSITE" id="PS51350"/>
    </source>
</evidence>
<name>A0A382ZLM7_9ZZZZ</name>
<dbReference type="PROSITE" id="PS51350">
    <property type="entry name" value="PTS_HPR_DOM"/>
    <property type="match status" value="1"/>
</dbReference>
<evidence type="ECO:0000256" key="3">
    <source>
        <dbReference type="ARBA" id="ARBA00022683"/>
    </source>
</evidence>
<accession>A0A382ZLM7</accession>
<keyword evidence="2" id="KW-0963">Cytoplasm</keyword>
<dbReference type="InterPro" id="IPR035895">
    <property type="entry name" value="HPr-like_sf"/>
</dbReference>
<dbReference type="PANTHER" id="PTHR33705:SF2">
    <property type="entry name" value="PHOSPHOCARRIER PROTEIN NPR"/>
    <property type="match status" value="1"/>
</dbReference>
<organism evidence="5">
    <name type="scientific">marine metagenome</name>
    <dbReference type="NCBI Taxonomy" id="408172"/>
    <lineage>
        <taxon>unclassified sequences</taxon>
        <taxon>metagenomes</taxon>
        <taxon>ecological metagenomes</taxon>
    </lineage>
</organism>
<dbReference type="InterPro" id="IPR001020">
    <property type="entry name" value="PTS_HPr_His_P_site"/>
</dbReference>
<dbReference type="EMBL" id="UINC01184914">
    <property type="protein sequence ID" value="SVD96364.1"/>
    <property type="molecule type" value="Genomic_DNA"/>
</dbReference>
<keyword evidence="3" id="KW-0598">Phosphotransferase system</keyword>
<sequence>MGMKVNSEVTVINKLGLHARASAQLVKLAGTYASDIRLTLGDQSVDGKNIMGLMMLAATYGSRIMVTAEGEDADRAVERIGALFSERFGEPE</sequence>
<dbReference type="GO" id="GO:0009401">
    <property type="term" value="P:phosphoenolpyruvate-dependent sugar phosphotransferase system"/>
    <property type="evidence" value="ECO:0007669"/>
    <property type="project" value="UniProtKB-KW"/>
</dbReference>
<evidence type="ECO:0000256" key="2">
    <source>
        <dbReference type="ARBA" id="ARBA00022490"/>
    </source>
</evidence>
<dbReference type="PANTHER" id="PTHR33705">
    <property type="entry name" value="PHOSPHOCARRIER PROTEIN HPR"/>
    <property type="match status" value="1"/>
</dbReference>
<dbReference type="InterPro" id="IPR000032">
    <property type="entry name" value="HPr-like"/>
</dbReference>
<evidence type="ECO:0000256" key="1">
    <source>
        <dbReference type="ARBA" id="ARBA00004496"/>
    </source>
</evidence>
<gene>
    <name evidence="5" type="ORF">METZ01_LOCUS449218</name>
</gene>
<feature type="domain" description="HPr" evidence="4">
    <location>
        <begin position="4"/>
        <end position="91"/>
    </location>
</feature>
<dbReference type="PRINTS" id="PR00107">
    <property type="entry name" value="PHOSPHOCPHPR"/>
</dbReference>
<dbReference type="Pfam" id="PF00381">
    <property type="entry name" value="PTS-HPr"/>
    <property type="match status" value="1"/>
</dbReference>
<dbReference type="AlphaFoldDB" id="A0A382ZLM7"/>
<evidence type="ECO:0000313" key="5">
    <source>
        <dbReference type="EMBL" id="SVD96364.1"/>
    </source>
</evidence>
<dbReference type="Gene3D" id="3.30.1340.10">
    <property type="entry name" value="HPr-like"/>
    <property type="match status" value="1"/>
</dbReference>
<dbReference type="SUPFAM" id="SSF55594">
    <property type="entry name" value="HPr-like"/>
    <property type="match status" value="1"/>
</dbReference>
<comment type="subcellular location">
    <subcellularLocation>
        <location evidence="1">Cytoplasm</location>
    </subcellularLocation>
</comment>